<feature type="signal peptide" evidence="1">
    <location>
        <begin position="1"/>
        <end position="21"/>
    </location>
</feature>
<dbReference type="OrthoDB" id="8906462at2"/>
<sequence length="101" mass="11097">MTMKALLSCILIMLAAGTANAASWRCGSALVSTGDSSGEVQSKCGDPNNRAFLGYKEVTDQYGFVNEVQVEEWSYGPRNGMSYFLRFEGNRLEKIDSKRGN</sequence>
<dbReference type="InterPro" id="IPR021268">
    <property type="entry name" value="DUF2845"/>
</dbReference>
<organism evidence="2 3">
    <name type="scientific">Phytopseudomonas seleniipraecipitans</name>
    <dbReference type="NCBI Taxonomy" id="640205"/>
    <lineage>
        <taxon>Bacteria</taxon>
        <taxon>Pseudomonadati</taxon>
        <taxon>Pseudomonadota</taxon>
        <taxon>Gammaproteobacteria</taxon>
        <taxon>Pseudomonadales</taxon>
        <taxon>Pseudomonadaceae</taxon>
        <taxon>Phytopseudomonas</taxon>
    </lineage>
</organism>
<name>A0A1G7G947_9GAMM</name>
<evidence type="ECO:0008006" key="4">
    <source>
        <dbReference type="Google" id="ProtNLM"/>
    </source>
</evidence>
<reference evidence="2 3" key="1">
    <citation type="submission" date="2016-10" db="EMBL/GenBank/DDBJ databases">
        <authorList>
            <person name="de Groot N.N."/>
        </authorList>
    </citation>
    <scope>NUCLEOTIDE SEQUENCE [LARGE SCALE GENOMIC DNA]</scope>
    <source>
        <strain evidence="2 3">LMG 25475</strain>
    </source>
</reference>
<proteinExistence type="predicted"/>
<keyword evidence="1" id="KW-0732">Signal</keyword>
<protein>
    <recommendedName>
        <fullName evidence="4">DUF2845 domain-containing protein</fullName>
    </recommendedName>
</protein>
<dbReference type="Proteomes" id="UP000243378">
    <property type="component" value="Unassembled WGS sequence"/>
</dbReference>
<feature type="chain" id="PRO_5017325213" description="DUF2845 domain-containing protein" evidence="1">
    <location>
        <begin position="22"/>
        <end position="101"/>
    </location>
</feature>
<dbReference type="AlphaFoldDB" id="A0A1G7G947"/>
<accession>A0A1G7G947</accession>
<dbReference type="EMBL" id="FNBM01000001">
    <property type="protein sequence ID" value="SDE84668.1"/>
    <property type="molecule type" value="Genomic_DNA"/>
</dbReference>
<gene>
    <name evidence="2" type="ORF">SAMN05216381_0082</name>
</gene>
<dbReference type="RefSeq" id="WP_092363419.1">
    <property type="nucleotide sequence ID" value="NZ_FNBM01000001.1"/>
</dbReference>
<dbReference type="Pfam" id="PF11006">
    <property type="entry name" value="DUF2845"/>
    <property type="match status" value="1"/>
</dbReference>
<dbReference type="STRING" id="640205.SAMN05216381_0082"/>
<evidence type="ECO:0000256" key="1">
    <source>
        <dbReference type="SAM" id="SignalP"/>
    </source>
</evidence>
<evidence type="ECO:0000313" key="2">
    <source>
        <dbReference type="EMBL" id="SDE84668.1"/>
    </source>
</evidence>
<evidence type="ECO:0000313" key="3">
    <source>
        <dbReference type="Proteomes" id="UP000243378"/>
    </source>
</evidence>